<reference evidence="1" key="1">
    <citation type="submission" date="2022-03" db="EMBL/GenBank/DDBJ databases">
        <authorList>
            <person name="Tunstrom K."/>
        </authorList>
    </citation>
    <scope>NUCLEOTIDE SEQUENCE</scope>
</reference>
<evidence type="ECO:0000313" key="1">
    <source>
        <dbReference type="EMBL" id="CAH2097428.1"/>
    </source>
</evidence>
<sequence>MQRTGEEIEERSHYIMYHKGEVAGHRGVGFLVKSKLKNQIIGYEGISDRIAVIHIKLYNKHHKANQKEISNLSNQICESMRKDRRKRRINTLENHINRTGGTRKALKELREKGKEWIPMLKDKEQHITSRDGIQNIATNYYRMLYSNQIKIHYKKSKDGKKLASCSEAPGPDRITNELMKGTIKDLSPILTEIFNEIIRTGNIPKQWAESHILYL</sequence>
<gene>
    <name evidence="1" type="ORF">EEDITHA_LOCUS12655</name>
</gene>
<dbReference type="Proteomes" id="UP001153954">
    <property type="component" value="Unassembled WGS sequence"/>
</dbReference>
<name>A0AAU9UHG0_EUPED</name>
<accession>A0AAU9UHG0</accession>
<dbReference type="AlphaFoldDB" id="A0AAU9UHG0"/>
<proteinExistence type="predicted"/>
<dbReference type="EMBL" id="CAKOGL010000018">
    <property type="protein sequence ID" value="CAH2097428.1"/>
    <property type="molecule type" value="Genomic_DNA"/>
</dbReference>
<comment type="caution">
    <text evidence="1">The sequence shown here is derived from an EMBL/GenBank/DDBJ whole genome shotgun (WGS) entry which is preliminary data.</text>
</comment>
<keyword evidence="2" id="KW-1185">Reference proteome</keyword>
<evidence type="ECO:0000313" key="2">
    <source>
        <dbReference type="Proteomes" id="UP001153954"/>
    </source>
</evidence>
<organism evidence="1 2">
    <name type="scientific">Euphydryas editha</name>
    <name type="common">Edith's checkerspot</name>
    <dbReference type="NCBI Taxonomy" id="104508"/>
    <lineage>
        <taxon>Eukaryota</taxon>
        <taxon>Metazoa</taxon>
        <taxon>Ecdysozoa</taxon>
        <taxon>Arthropoda</taxon>
        <taxon>Hexapoda</taxon>
        <taxon>Insecta</taxon>
        <taxon>Pterygota</taxon>
        <taxon>Neoptera</taxon>
        <taxon>Endopterygota</taxon>
        <taxon>Lepidoptera</taxon>
        <taxon>Glossata</taxon>
        <taxon>Ditrysia</taxon>
        <taxon>Papilionoidea</taxon>
        <taxon>Nymphalidae</taxon>
        <taxon>Nymphalinae</taxon>
        <taxon>Euphydryas</taxon>
    </lineage>
</organism>
<protein>
    <submittedName>
        <fullName evidence="1">Uncharacterized protein</fullName>
    </submittedName>
</protein>